<dbReference type="InterPro" id="IPR000408">
    <property type="entry name" value="Reg_chr_condens"/>
</dbReference>
<feature type="domain" description="Nbr1 FW" evidence="2">
    <location>
        <begin position="155"/>
        <end position="247"/>
    </location>
</feature>
<dbReference type="InterPro" id="IPR012908">
    <property type="entry name" value="PGAP1-ab_dom-like"/>
</dbReference>
<reference evidence="3 4" key="1">
    <citation type="submission" date="2021-03" db="EMBL/GenBank/DDBJ databases">
        <authorList>
            <person name="Grouzdev D.S."/>
        </authorList>
    </citation>
    <scope>NUCLEOTIDE SEQUENCE [LARGE SCALE GENOMIC DNA]</scope>
    <source>
        <strain evidence="3 4">M50-1</strain>
    </source>
</reference>
<dbReference type="InterPro" id="IPR032350">
    <property type="entry name" value="Nbr1_FW"/>
</dbReference>
<organism evidence="3 4">
    <name type="scientific">Candidatus Chloroploca mongolica</name>
    <dbReference type="NCBI Taxonomy" id="2528176"/>
    <lineage>
        <taxon>Bacteria</taxon>
        <taxon>Bacillati</taxon>
        <taxon>Chloroflexota</taxon>
        <taxon>Chloroflexia</taxon>
        <taxon>Chloroflexales</taxon>
        <taxon>Chloroflexineae</taxon>
        <taxon>Oscillochloridaceae</taxon>
        <taxon>Candidatus Chloroploca</taxon>
    </lineage>
</organism>
<dbReference type="Pfam" id="PF13620">
    <property type="entry name" value="CarboxypepD_reg"/>
    <property type="match status" value="1"/>
</dbReference>
<dbReference type="Gene3D" id="2.130.10.30">
    <property type="entry name" value="Regulator of chromosome condensation 1/beta-lactamase-inhibitor protein II"/>
    <property type="match status" value="1"/>
</dbReference>
<dbReference type="SUPFAM" id="SSF50985">
    <property type="entry name" value="RCC1/BLIP-II"/>
    <property type="match status" value="1"/>
</dbReference>
<feature type="domain" description="GPI inositol-deacylase PGAP1-like alpha/beta" evidence="1">
    <location>
        <begin position="433"/>
        <end position="480"/>
    </location>
</feature>
<dbReference type="Proteomes" id="UP001193081">
    <property type="component" value="Unassembled WGS sequence"/>
</dbReference>
<accession>A0ABS4D4K3</accession>
<dbReference type="Gene3D" id="3.40.50.1820">
    <property type="entry name" value="alpha/beta hydrolase"/>
    <property type="match status" value="1"/>
</dbReference>
<dbReference type="EMBL" id="SIJK02000002">
    <property type="protein sequence ID" value="MBP1464367.1"/>
    <property type="molecule type" value="Genomic_DNA"/>
</dbReference>
<dbReference type="InterPro" id="IPR013784">
    <property type="entry name" value="Carb-bd-like_fold"/>
</dbReference>
<dbReference type="InterPro" id="IPR009091">
    <property type="entry name" value="RCC1/BLIP-II"/>
</dbReference>
<evidence type="ECO:0000313" key="3">
    <source>
        <dbReference type="EMBL" id="MBP1464367.1"/>
    </source>
</evidence>
<dbReference type="PROSITE" id="PS50012">
    <property type="entry name" value="RCC1_3"/>
    <property type="match status" value="1"/>
</dbReference>
<dbReference type="SUPFAM" id="SSF53474">
    <property type="entry name" value="alpha/beta-Hydrolases"/>
    <property type="match status" value="1"/>
</dbReference>
<protein>
    <submittedName>
        <fullName evidence="3">Carboxypeptidase regulatory-like domain-containing protein</fullName>
    </submittedName>
</protein>
<name>A0ABS4D4K3_9CHLR</name>
<dbReference type="RefSeq" id="WP_209949567.1">
    <property type="nucleotide sequence ID" value="NZ_SIJK02000002.1"/>
</dbReference>
<sequence>MHTCALLDNGSANCWGQNYYGQLGDGTMTNRLTPVTVSGLSGVVTLVAGDDHTCALLADRGARCWGSNYHGQLGDGTTTDWLTPTTVSSLSGVAALTARSHTCAVLDDGSARCWGNNNFGQIGDGTAGFSSVPVAVAEPVGDGGSTCARFVSDGNYPDGTVVNPGQVFEKRWRLLNCGPASWNGYQAERISGDYGPATFPVSGAAGATIDVSATFTAPLTLGTYRATYKLRGPQGLFGDAFWVEVRVRPGPLPNATVSGRVTAADRGLGGVLITAFGSRFAFTLSAADGSYRFADMPAGNYQLTAMRLGYAFGAPKLVTLPPDAQELDFVGQAITPPPSRKIAIMVHGWQGFETDRSKYDCQIEKFVGPYQRDPSGEKADVPGWDLVGQQLTKLGYEVYLANWTTSFWYTTTAEDAARDCLAPQIASVVGDDSDGKVLLVAHSMGGLVSRAYIENADRSQHQPDVEALITLGTPHVGVNLNTLIKIVGILNPNTQLATVAICVANPGLCQLGSDAMLLFNIAHTPRHDVPYLFMGGSGGPDWLGFVNFTEGRNDGIAGFRSATGYQYQYASSIPFTGRPLHDDYLLVQGTNIVRRYSDSSHGGIPFVSKPWYADDVKVNECVASYLGHRSSLACSTMREPVLNAMPAQAPQQAIAFTPTQFGTLRSGEIITATLDLEGTEAMVLLSASDGQLSLTLTAPDGTLLTPTNAVQIVPGAQYSEPTTTGDPPIVSYRLPNPPAGRWVATIAATDVISETAYALVAALQSALTLEVERPSSVGVGQSFIIQATLRDGTTPVDGATVSVTLPTTQATHVVTLTRTAPGLYSGQLTAPAEAGPHLFTVTATGSTTTPFARQFDDLITVQASGVQRRGAAIVTPVDRDGNGRYEALELTVPYTAAIAGDYAGLATLQDASGRVIALARTQVTWAVGDHTLRFSFVGGEILASGVNGPYRVVAQIVKTEGAQLMVDEQPLVDGLNYQANDFEGASPIQRVYLPFVRRS</sequence>
<dbReference type="Gene3D" id="2.60.40.10">
    <property type="entry name" value="Immunoglobulins"/>
    <property type="match status" value="1"/>
</dbReference>
<dbReference type="Pfam" id="PF16158">
    <property type="entry name" value="N_BRCA1_IG"/>
    <property type="match status" value="1"/>
</dbReference>
<dbReference type="InterPro" id="IPR029058">
    <property type="entry name" value="AB_hydrolase_fold"/>
</dbReference>
<dbReference type="InterPro" id="IPR051553">
    <property type="entry name" value="Ran_GTPase-activating"/>
</dbReference>
<dbReference type="Pfam" id="PF00415">
    <property type="entry name" value="RCC1"/>
    <property type="match status" value="1"/>
</dbReference>
<gene>
    <name evidence="3" type="ORF">EYB53_001480</name>
</gene>
<keyword evidence="4" id="KW-1185">Reference proteome</keyword>
<evidence type="ECO:0000259" key="2">
    <source>
        <dbReference type="Pfam" id="PF16158"/>
    </source>
</evidence>
<proteinExistence type="predicted"/>
<dbReference type="CDD" id="cd14947">
    <property type="entry name" value="NBR1_like"/>
    <property type="match status" value="1"/>
</dbReference>
<evidence type="ECO:0000259" key="1">
    <source>
        <dbReference type="Pfam" id="PF07819"/>
    </source>
</evidence>
<dbReference type="InterPro" id="IPR013783">
    <property type="entry name" value="Ig-like_fold"/>
</dbReference>
<dbReference type="Pfam" id="PF13540">
    <property type="entry name" value="RCC1_2"/>
    <property type="match status" value="1"/>
</dbReference>
<comment type="caution">
    <text evidence="3">The sequence shown here is derived from an EMBL/GenBank/DDBJ whole genome shotgun (WGS) entry which is preliminary data.</text>
</comment>
<evidence type="ECO:0000313" key="4">
    <source>
        <dbReference type="Proteomes" id="UP001193081"/>
    </source>
</evidence>
<dbReference type="Gene3D" id="2.60.40.1120">
    <property type="entry name" value="Carboxypeptidase-like, regulatory domain"/>
    <property type="match status" value="1"/>
</dbReference>
<dbReference type="PANTHER" id="PTHR45982:SF1">
    <property type="entry name" value="REGULATOR OF CHROMOSOME CONDENSATION"/>
    <property type="match status" value="1"/>
</dbReference>
<dbReference type="SUPFAM" id="SSF49452">
    <property type="entry name" value="Starch-binding domain-like"/>
    <property type="match status" value="1"/>
</dbReference>
<dbReference type="PANTHER" id="PTHR45982">
    <property type="entry name" value="REGULATOR OF CHROMOSOME CONDENSATION"/>
    <property type="match status" value="1"/>
</dbReference>
<dbReference type="Pfam" id="PF07819">
    <property type="entry name" value="PGAP1"/>
    <property type="match status" value="1"/>
</dbReference>